<accession>A0A1Q9EJS6</accession>
<dbReference type="Proteomes" id="UP000186817">
    <property type="component" value="Unassembled WGS sequence"/>
</dbReference>
<name>A0A1Q9EJS6_SYMMI</name>
<evidence type="ECO:0000313" key="1">
    <source>
        <dbReference type="EMBL" id="OLQ07689.1"/>
    </source>
</evidence>
<keyword evidence="2" id="KW-1185">Reference proteome</keyword>
<protein>
    <submittedName>
        <fullName evidence="1">Uncharacterized protein</fullName>
    </submittedName>
</protein>
<dbReference type="AlphaFoldDB" id="A0A1Q9EJS6"/>
<dbReference type="EMBL" id="LSRX01000133">
    <property type="protein sequence ID" value="OLQ07689.1"/>
    <property type="molecule type" value="Genomic_DNA"/>
</dbReference>
<organism evidence="1 2">
    <name type="scientific">Symbiodinium microadriaticum</name>
    <name type="common">Dinoflagellate</name>
    <name type="synonym">Zooxanthella microadriatica</name>
    <dbReference type="NCBI Taxonomy" id="2951"/>
    <lineage>
        <taxon>Eukaryota</taxon>
        <taxon>Sar</taxon>
        <taxon>Alveolata</taxon>
        <taxon>Dinophyceae</taxon>
        <taxon>Suessiales</taxon>
        <taxon>Symbiodiniaceae</taxon>
        <taxon>Symbiodinium</taxon>
    </lineage>
</organism>
<sequence length="285" mass="31766">MGGSMCLLLFDGGYIRCRDLHDDISLYHALKTDGSRVGTQIRRWGPWHVESLPRLLVRRGLVQFYRTEHVEDVGNCLLTALYYMEDECDLGELSESDLHDGISAREFNFSCLHLSQRDDDVVYALKWLPDGFRSNDSQNGAVYVSMRKGLQKLQAMGGPLKLVEPPKWQSSIHDVLEEIEGTTTFLLTLTTSTDPLDMPPGSAYDLRGTGDPPDDRLAWRAERPTEVCDQSNLVTAAVLGAFAAAGAVVIYHKHPQITLIRGLWLLPRVTQRAQCLTCSSDASAE</sequence>
<gene>
    <name evidence="1" type="ORF">AK812_SmicGene8853</name>
</gene>
<evidence type="ECO:0000313" key="2">
    <source>
        <dbReference type="Proteomes" id="UP000186817"/>
    </source>
</evidence>
<comment type="caution">
    <text evidence="1">The sequence shown here is derived from an EMBL/GenBank/DDBJ whole genome shotgun (WGS) entry which is preliminary data.</text>
</comment>
<proteinExistence type="predicted"/>
<reference evidence="1 2" key="1">
    <citation type="submission" date="2016-02" db="EMBL/GenBank/DDBJ databases">
        <title>Genome analysis of coral dinoflagellate symbionts highlights evolutionary adaptations to a symbiotic lifestyle.</title>
        <authorList>
            <person name="Aranda M."/>
            <person name="Li Y."/>
            <person name="Liew Y.J."/>
            <person name="Baumgarten S."/>
            <person name="Simakov O."/>
            <person name="Wilson M."/>
            <person name="Piel J."/>
            <person name="Ashoor H."/>
            <person name="Bougouffa S."/>
            <person name="Bajic V.B."/>
            <person name="Ryu T."/>
            <person name="Ravasi T."/>
            <person name="Bayer T."/>
            <person name="Micklem G."/>
            <person name="Kim H."/>
            <person name="Bhak J."/>
            <person name="Lajeunesse T.C."/>
            <person name="Voolstra C.R."/>
        </authorList>
    </citation>
    <scope>NUCLEOTIDE SEQUENCE [LARGE SCALE GENOMIC DNA]</scope>
    <source>
        <strain evidence="1 2">CCMP2467</strain>
    </source>
</reference>